<dbReference type="Proteomes" id="UP001205185">
    <property type="component" value="Unassembled WGS sequence"/>
</dbReference>
<evidence type="ECO:0000313" key="1">
    <source>
        <dbReference type="EMBL" id="MCP2273525.1"/>
    </source>
</evidence>
<keyword evidence="2" id="KW-1185">Reference proteome</keyword>
<dbReference type="EMBL" id="JAMTCO010000017">
    <property type="protein sequence ID" value="MCP2273525.1"/>
    <property type="molecule type" value="Genomic_DNA"/>
</dbReference>
<accession>A0ABT1ILI8</accession>
<gene>
    <name evidence="1" type="ORF">LV75_006055</name>
</gene>
<evidence type="ECO:0000313" key="2">
    <source>
        <dbReference type="Proteomes" id="UP001205185"/>
    </source>
</evidence>
<sequence length="211" mass="23038">MPTTHPGPVTPADVGDAVDLVISVFGKVPTEQWERQAGSLDWTCWETAEHIADCLFYYGGQLATRVPPTDTQPFDWATRREGGPTGIIFADRAAGTDGLMQVLEACGTILSSIVTTVRPTGLAHHSYGKSDPEGFAAMGVVETLVHGLDLAEGLGIDWNPPDELCDRILARLFAYAPDDVHGWQALQWCTGRIELPGRPRLTKWQWDGTPR</sequence>
<dbReference type="InterPro" id="IPR034660">
    <property type="entry name" value="DinB/YfiT-like"/>
</dbReference>
<name>A0ABT1ILI8_9PSEU</name>
<proteinExistence type="predicted"/>
<comment type="caution">
    <text evidence="1">The sequence shown here is derived from an EMBL/GenBank/DDBJ whole genome shotgun (WGS) entry which is preliminary data.</text>
</comment>
<dbReference type="RefSeq" id="WP_253890727.1">
    <property type="nucleotide sequence ID" value="NZ_BAAAVB010000004.1"/>
</dbReference>
<evidence type="ECO:0008006" key="3">
    <source>
        <dbReference type="Google" id="ProtNLM"/>
    </source>
</evidence>
<organism evidence="1 2">
    <name type="scientific">Actinokineospora diospyrosa</name>
    <dbReference type="NCBI Taxonomy" id="103728"/>
    <lineage>
        <taxon>Bacteria</taxon>
        <taxon>Bacillati</taxon>
        <taxon>Actinomycetota</taxon>
        <taxon>Actinomycetes</taxon>
        <taxon>Pseudonocardiales</taxon>
        <taxon>Pseudonocardiaceae</taxon>
        <taxon>Actinokineospora</taxon>
    </lineage>
</organism>
<protein>
    <recommendedName>
        <fullName evidence="3">Mycothiol maleylpyruvate isomerase-like protein</fullName>
    </recommendedName>
</protein>
<reference evidence="1 2" key="1">
    <citation type="submission" date="2022-06" db="EMBL/GenBank/DDBJ databases">
        <title>Genomic Encyclopedia of Archaeal and Bacterial Type Strains, Phase II (KMG-II): from individual species to whole genera.</title>
        <authorList>
            <person name="Goeker M."/>
        </authorList>
    </citation>
    <scope>NUCLEOTIDE SEQUENCE [LARGE SCALE GENOMIC DNA]</scope>
    <source>
        <strain evidence="1 2">DSM 44255</strain>
    </source>
</reference>
<dbReference type="SUPFAM" id="SSF109854">
    <property type="entry name" value="DinB/YfiT-like putative metalloenzymes"/>
    <property type="match status" value="1"/>
</dbReference>